<dbReference type="EMBL" id="CP003178">
    <property type="protein sequence ID" value="AEW01700.1"/>
    <property type="molecule type" value="Genomic_DNA"/>
</dbReference>
<dbReference type="STRING" id="700598.Niako_5465"/>
<dbReference type="InterPro" id="IPR021533">
    <property type="entry name" value="PepSY-like"/>
</dbReference>
<sequence>MHGNLINTHIDMKKLFNYCLALCLTTAIYSTADAQVRKIPSEVTEAFRQKYPTALNVEWHDHLTNFTADFDLDKVHYEAKFNNKGMWQNTENKIDTAGIPAPIKEGFQKSKYVEDWKIKNAYKIALREDKTQYRLEIQKNDIQKKQLYFDSTGRLLRDNITL</sequence>
<dbReference type="HOGENOM" id="CLU_133145_2_0_10"/>
<proteinExistence type="predicted"/>
<dbReference type="eggNOG" id="ENOG5033C4F">
    <property type="taxonomic scope" value="Bacteria"/>
</dbReference>
<evidence type="ECO:0000313" key="3">
    <source>
        <dbReference type="Proteomes" id="UP000005438"/>
    </source>
</evidence>
<dbReference type="AlphaFoldDB" id="G8TH90"/>
<dbReference type="KEGG" id="nko:Niako_5465"/>
<dbReference type="Gene3D" id="3.10.450.360">
    <property type="match status" value="1"/>
</dbReference>
<accession>G8TH90</accession>
<evidence type="ECO:0000313" key="2">
    <source>
        <dbReference type="EMBL" id="AEW01700.1"/>
    </source>
</evidence>
<reference evidence="2 3" key="1">
    <citation type="submission" date="2011-12" db="EMBL/GenBank/DDBJ databases">
        <title>The complete genome of Niastella koreensis GR20-10.</title>
        <authorList>
            <consortium name="US DOE Joint Genome Institute (JGI-PGF)"/>
            <person name="Lucas S."/>
            <person name="Han J."/>
            <person name="Lapidus A."/>
            <person name="Bruce D."/>
            <person name="Goodwin L."/>
            <person name="Pitluck S."/>
            <person name="Peters L."/>
            <person name="Kyrpides N."/>
            <person name="Mavromatis K."/>
            <person name="Ivanova N."/>
            <person name="Mikhailova N."/>
            <person name="Davenport K."/>
            <person name="Saunders E."/>
            <person name="Detter J.C."/>
            <person name="Tapia R."/>
            <person name="Han C."/>
            <person name="Land M."/>
            <person name="Hauser L."/>
            <person name="Markowitz V."/>
            <person name="Cheng J.-F."/>
            <person name="Hugenholtz P."/>
            <person name="Woyke T."/>
            <person name="Wu D."/>
            <person name="Tindall B."/>
            <person name="Pomrenke H."/>
            <person name="Brambilla E."/>
            <person name="Klenk H.-P."/>
            <person name="Eisen J.A."/>
        </authorList>
    </citation>
    <scope>NUCLEOTIDE SEQUENCE [LARGE SCALE GENOMIC DNA]</scope>
    <source>
        <strain evidence="3">DSM 17620 / KACC 11465 / NBRC 106392 / GR20-10</strain>
    </source>
</reference>
<name>G8TH90_NIAKG</name>
<protein>
    <recommendedName>
        <fullName evidence="1">Putative beta-lactamase-inhibitor-like PepSY-like domain-containing protein</fullName>
    </recommendedName>
</protein>
<dbReference type="Pfam" id="PF11396">
    <property type="entry name" value="PepSY_like"/>
    <property type="match status" value="1"/>
</dbReference>
<feature type="domain" description="Putative beta-lactamase-inhibitor-like PepSY-like" evidence="1">
    <location>
        <begin position="77"/>
        <end position="156"/>
    </location>
</feature>
<dbReference type="SUPFAM" id="SSF160574">
    <property type="entry name" value="BT0923-like"/>
    <property type="match status" value="1"/>
</dbReference>
<organism evidence="2 3">
    <name type="scientific">Niastella koreensis (strain DSM 17620 / KACC 11465 / NBRC 106392 / GR20-10)</name>
    <dbReference type="NCBI Taxonomy" id="700598"/>
    <lineage>
        <taxon>Bacteria</taxon>
        <taxon>Pseudomonadati</taxon>
        <taxon>Bacteroidota</taxon>
        <taxon>Chitinophagia</taxon>
        <taxon>Chitinophagales</taxon>
        <taxon>Chitinophagaceae</taxon>
        <taxon>Niastella</taxon>
    </lineage>
</organism>
<dbReference type="Proteomes" id="UP000005438">
    <property type="component" value="Chromosome"/>
</dbReference>
<gene>
    <name evidence="2" type="ordered locus">Niako_5465</name>
</gene>
<evidence type="ECO:0000259" key="1">
    <source>
        <dbReference type="Pfam" id="PF11396"/>
    </source>
</evidence>